<dbReference type="Proteomes" id="UP000534107">
    <property type="component" value="Unassembled WGS sequence"/>
</dbReference>
<name>A0A7K9I3F7_9PICI</name>
<dbReference type="GO" id="GO:0060285">
    <property type="term" value="P:cilium-dependent cell motility"/>
    <property type="evidence" value="ECO:0007669"/>
    <property type="project" value="TreeGrafter"/>
</dbReference>
<proteinExistence type="inferred from homology"/>
<feature type="coiled-coil region" evidence="5">
    <location>
        <begin position="13"/>
        <end position="47"/>
    </location>
</feature>
<sequence length="858" mass="100262">VLSAINWDHGCIVPKASKENEALEKELLKLQAEAINLQNDLTNFVERAEAMTSHLKNVTLEFSFTQSLYRARKNEIETEQHFKFLSEREYGHLKNESKQLEDDKVSLREKKNSQENTINKTTKKLENLKQQMNCDEEVLECWLEESERKTNDAITIQKYMQRDEGKVGALTLQVEKLTIQAKQKRRALDNEFTESTTAQIEHDQTTEDYCRVHQERQEVLRQWESAVQQMQKRDQQIDRCGLLITGIKQEIRNKKIMLDEKKSFMVNEKLNNMEYEKKISSAGREAASLREEYQTQEALSTQLQDELHALKLTVERTASDLESLRTDVTSLKEDNQKKQARLSFLNEKNTCLSNKMKLVTEALSSDDEGLKMEEIVKEEEKNVKEKETEIYQLSELLLKKTEELKVQKDTENCVLLETESNRRSLKNLKSQLHRVDVEALNQEEFIYNQDRELVQLHKQLSQLEGDLNEDENQELEVEVTELKKTLEEKKNVYDILHEQHKKLQCDVSLIKKAMEKTGEEVSGVKIKIDEINLFNERSDQELESTKATKQEMMVEDNLLKVQLKRLQDTLCNATEQVLTVNKQNLDLEEVIAERIVEIKNDKAMLDSQLRLADKEQQCQRAEIQDCGNKTDQLRCRYKILSDSMTSSEEEKNPYSCYAIKASQEKEVLQCEYEDLHAKLQKAERETPAVENFTHQMDGLIDRCYRSNNSASLLVITEEERKEKLKLEEDKMAADQKYKYEQRQNKDLEDNLQSMANDTDTVQKKGALFQKQKEEKETLNLQLERGTEEQKIKLERATRQVCLVNNANFELHSNIQQETETQEERDTELRELKDFNGTIDSLLAEVLEAKPDLTTPFQQ</sequence>
<dbReference type="EMBL" id="VWZO01016868">
    <property type="protein sequence ID" value="NXH19444.1"/>
    <property type="molecule type" value="Genomic_DNA"/>
</dbReference>
<feature type="coiled-coil region" evidence="5">
    <location>
        <begin position="716"/>
        <end position="788"/>
    </location>
</feature>
<keyword evidence="3 5" id="KW-0175">Coiled coil</keyword>
<protein>
    <recommendedName>
        <fullName evidence="2">Coiled-coil domain-containing protein 39</fullName>
    </recommendedName>
</protein>
<dbReference type="InterPro" id="IPR033290">
    <property type="entry name" value="CCDC39"/>
</dbReference>
<dbReference type="PANTHER" id="PTHR18962:SF0">
    <property type="entry name" value="COILED-COIL DOMAIN-CONTAINING PROTEIN 39"/>
    <property type="match status" value="1"/>
</dbReference>
<evidence type="ECO:0000256" key="3">
    <source>
        <dbReference type="ARBA" id="ARBA00023054"/>
    </source>
</evidence>
<evidence type="ECO:0000256" key="5">
    <source>
        <dbReference type="SAM" id="Coils"/>
    </source>
</evidence>
<feature type="coiled-coil region" evidence="5">
    <location>
        <begin position="453"/>
        <end position="506"/>
    </location>
</feature>
<dbReference type="GO" id="GO:0005930">
    <property type="term" value="C:axoneme"/>
    <property type="evidence" value="ECO:0007669"/>
    <property type="project" value="InterPro"/>
</dbReference>
<gene>
    <name evidence="6" type="primary">Ccdc39</name>
    <name evidence="6" type="ORF">BUCCAP_R08816</name>
</gene>
<evidence type="ECO:0000256" key="1">
    <source>
        <dbReference type="ARBA" id="ARBA00005805"/>
    </source>
</evidence>
<comment type="caution">
    <text evidence="6">The sequence shown here is derived from an EMBL/GenBank/DDBJ whole genome shotgun (WGS) entry which is preliminary data.</text>
</comment>
<dbReference type="GO" id="GO:0060287">
    <property type="term" value="P:epithelial cilium movement involved in determination of left/right asymmetry"/>
    <property type="evidence" value="ECO:0007669"/>
    <property type="project" value="TreeGrafter"/>
</dbReference>
<evidence type="ECO:0000313" key="7">
    <source>
        <dbReference type="Proteomes" id="UP000534107"/>
    </source>
</evidence>
<organism evidence="6 7">
    <name type="scientific">Bucco capensis</name>
    <name type="common">collared puffbird</name>
    <dbReference type="NCBI Taxonomy" id="135168"/>
    <lineage>
        <taxon>Eukaryota</taxon>
        <taxon>Metazoa</taxon>
        <taxon>Chordata</taxon>
        <taxon>Craniata</taxon>
        <taxon>Vertebrata</taxon>
        <taxon>Euteleostomi</taxon>
        <taxon>Archelosauria</taxon>
        <taxon>Archosauria</taxon>
        <taxon>Dinosauria</taxon>
        <taxon>Saurischia</taxon>
        <taxon>Theropoda</taxon>
        <taxon>Coelurosauria</taxon>
        <taxon>Aves</taxon>
        <taxon>Neognathae</taxon>
        <taxon>Neoaves</taxon>
        <taxon>Telluraves</taxon>
        <taxon>Coraciimorphae</taxon>
        <taxon>Piciformes</taxon>
        <taxon>Bucconidae</taxon>
        <taxon>Bucco</taxon>
    </lineage>
</organism>
<accession>A0A7K9I3F7</accession>
<comment type="function">
    <text evidence="4">Required for assembly of dynein regulatory complex (DRC) and inner dynein arm (IDA) complexes, which are responsible for ciliary beat regulation, thereby playing a central role in motility in cilia and flagella. Probably acts together with CCDC40 to form a molecular ruler that determines the 96 nanometer (nm) repeat length and arrangements of components in cilia and flagella. Not required for outer dynein arm complexes assembly.</text>
</comment>
<dbReference type="OrthoDB" id="10259720at2759"/>
<feature type="non-terminal residue" evidence="6">
    <location>
        <position position="1"/>
    </location>
</feature>
<comment type="similarity">
    <text evidence="1">Belongs to the CCDC39 family.</text>
</comment>
<reference evidence="6 7" key="1">
    <citation type="submission" date="2019-09" db="EMBL/GenBank/DDBJ databases">
        <title>Bird 10,000 Genomes (B10K) Project - Family phase.</title>
        <authorList>
            <person name="Zhang G."/>
        </authorList>
    </citation>
    <scope>NUCLEOTIDE SEQUENCE [LARGE SCALE GENOMIC DNA]</scope>
    <source>
        <strain evidence="6">B10K-DU-001-16</strain>
        <tissue evidence="6">Muscle</tissue>
    </source>
</reference>
<evidence type="ECO:0000256" key="2">
    <source>
        <dbReference type="ARBA" id="ARBA00016725"/>
    </source>
</evidence>
<evidence type="ECO:0000256" key="4">
    <source>
        <dbReference type="ARBA" id="ARBA00045182"/>
    </source>
</evidence>
<dbReference type="GO" id="GO:0036159">
    <property type="term" value="P:inner dynein arm assembly"/>
    <property type="evidence" value="ECO:0007669"/>
    <property type="project" value="InterPro"/>
</dbReference>
<keyword evidence="7" id="KW-1185">Reference proteome</keyword>
<feature type="non-terminal residue" evidence="6">
    <location>
        <position position="858"/>
    </location>
</feature>
<dbReference type="AlphaFoldDB" id="A0A7K9I3F7"/>
<feature type="coiled-coil region" evidence="5">
    <location>
        <begin position="90"/>
        <end position="145"/>
    </location>
</feature>
<feature type="coiled-coil region" evidence="5">
    <location>
        <begin position="658"/>
        <end position="685"/>
    </location>
</feature>
<dbReference type="Pfam" id="PF24161">
    <property type="entry name" value="CCDC39"/>
    <property type="match status" value="1"/>
</dbReference>
<dbReference type="GO" id="GO:0005576">
    <property type="term" value="C:extracellular region"/>
    <property type="evidence" value="ECO:0007669"/>
    <property type="project" value="GOC"/>
</dbReference>
<evidence type="ECO:0000313" key="6">
    <source>
        <dbReference type="EMBL" id="NXH19444.1"/>
    </source>
</evidence>
<feature type="coiled-coil region" evidence="5">
    <location>
        <begin position="272"/>
        <end position="348"/>
    </location>
</feature>
<dbReference type="PANTHER" id="PTHR18962">
    <property type="entry name" value="COILED-COIL DOMAIN-CONTAINING PROTEIN 39"/>
    <property type="match status" value="1"/>
</dbReference>